<dbReference type="RefSeq" id="XP_022459565.1">
    <property type="nucleotide sequence ID" value="XM_022601976.1"/>
</dbReference>
<keyword evidence="3 7" id="KW-0808">Transferase</keyword>
<dbReference type="PANTHER" id="PTHR18919:SF165">
    <property type="entry name" value="ACETYL-COA ACETYLTRANSFERASE"/>
    <property type="match status" value="1"/>
</dbReference>
<evidence type="ECO:0000256" key="7">
    <source>
        <dbReference type="RuleBase" id="RU003557"/>
    </source>
</evidence>
<dbReference type="GO" id="GO:0005739">
    <property type="term" value="C:mitochondrion"/>
    <property type="evidence" value="ECO:0007669"/>
    <property type="project" value="TreeGrafter"/>
</dbReference>
<feature type="active site" description="Proton acceptor" evidence="6">
    <location>
        <position position="383"/>
    </location>
</feature>
<dbReference type="OrthoDB" id="5404651at2759"/>
<reference evidence="10" key="1">
    <citation type="submission" date="2013-12" db="EMBL/GenBank/DDBJ databases">
        <authorList>
            <person name="Genoscope - CEA"/>
        </authorList>
    </citation>
    <scope>NUCLEOTIDE SEQUENCE</scope>
    <source>
        <strain evidence="10">CBS 1993</strain>
    </source>
</reference>
<dbReference type="GO" id="GO:0006635">
    <property type="term" value="P:fatty acid beta-oxidation"/>
    <property type="evidence" value="ECO:0007669"/>
    <property type="project" value="TreeGrafter"/>
</dbReference>
<evidence type="ECO:0000313" key="10">
    <source>
        <dbReference type="EMBL" id="CDK27572.1"/>
    </source>
</evidence>
<evidence type="ECO:0000256" key="5">
    <source>
        <dbReference type="ARBA" id="ARBA00037924"/>
    </source>
</evidence>
<dbReference type="Pfam" id="PF02803">
    <property type="entry name" value="Thiolase_C"/>
    <property type="match status" value="1"/>
</dbReference>
<comment type="pathway">
    <text evidence="5">Metabolic intermediate biosynthesis; (R)-mevalonate biosynthesis; (R)-mevalonate from acetyl-CoA: step 1/3.</text>
</comment>
<dbReference type="InterPro" id="IPR020615">
    <property type="entry name" value="Thiolase_acyl_enz_int_AS"/>
</dbReference>
<feature type="active site" description="Proton acceptor" evidence="6">
    <location>
        <position position="353"/>
    </location>
</feature>
<dbReference type="Gene3D" id="3.40.47.10">
    <property type="match status" value="1"/>
</dbReference>
<evidence type="ECO:0000256" key="1">
    <source>
        <dbReference type="ARBA" id="ARBA00010982"/>
    </source>
</evidence>
<feature type="active site" description="Acyl-thioester intermediate" evidence="6">
    <location>
        <position position="91"/>
    </location>
</feature>
<evidence type="ECO:0000256" key="4">
    <source>
        <dbReference type="ARBA" id="ARBA00023315"/>
    </source>
</evidence>
<dbReference type="InterPro" id="IPR020613">
    <property type="entry name" value="Thiolase_CS"/>
</dbReference>
<dbReference type="InterPro" id="IPR020616">
    <property type="entry name" value="Thiolase_N"/>
</dbReference>
<dbReference type="InterPro" id="IPR002155">
    <property type="entry name" value="Thiolase"/>
</dbReference>
<dbReference type="SUPFAM" id="SSF53901">
    <property type="entry name" value="Thiolase-like"/>
    <property type="match status" value="2"/>
</dbReference>
<dbReference type="PIRSF" id="PIRSF000429">
    <property type="entry name" value="Ac-CoA_Ac_transf"/>
    <property type="match status" value="1"/>
</dbReference>
<dbReference type="EMBL" id="HG793128">
    <property type="protein sequence ID" value="CDK27572.1"/>
    <property type="molecule type" value="Genomic_DNA"/>
</dbReference>
<dbReference type="InterPro" id="IPR020617">
    <property type="entry name" value="Thiolase_C"/>
</dbReference>
<evidence type="ECO:0000259" key="8">
    <source>
        <dbReference type="Pfam" id="PF00108"/>
    </source>
</evidence>
<evidence type="ECO:0000256" key="2">
    <source>
        <dbReference type="ARBA" id="ARBA00012705"/>
    </source>
</evidence>
<dbReference type="GO" id="GO:0006696">
    <property type="term" value="P:ergosterol biosynthetic process"/>
    <property type="evidence" value="ECO:0007669"/>
    <property type="project" value="EnsemblFungi"/>
</dbReference>
<dbReference type="PROSITE" id="PS00098">
    <property type="entry name" value="THIOLASE_1"/>
    <property type="match status" value="1"/>
</dbReference>
<dbReference type="InterPro" id="IPR016039">
    <property type="entry name" value="Thiolase-like"/>
</dbReference>
<dbReference type="Proteomes" id="UP000019384">
    <property type="component" value="Unassembled WGS sequence"/>
</dbReference>
<dbReference type="NCBIfam" id="TIGR01930">
    <property type="entry name" value="AcCoA-C-Actrans"/>
    <property type="match status" value="1"/>
</dbReference>
<dbReference type="CDD" id="cd00751">
    <property type="entry name" value="thiolase"/>
    <property type="match status" value="1"/>
</dbReference>
<evidence type="ECO:0000256" key="3">
    <source>
        <dbReference type="ARBA" id="ARBA00022679"/>
    </source>
</evidence>
<evidence type="ECO:0000256" key="6">
    <source>
        <dbReference type="PIRSR" id="PIRSR000429-1"/>
    </source>
</evidence>
<dbReference type="EC" id="2.3.1.9" evidence="2"/>
<feature type="domain" description="Thiolase N-terminal" evidence="8">
    <location>
        <begin position="6"/>
        <end position="266"/>
    </location>
</feature>
<evidence type="ECO:0000259" key="9">
    <source>
        <dbReference type="Pfam" id="PF02803"/>
    </source>
</evidence>
<keyword evidence="4 7" id="KW-0012">Acyltransferase</keyword>
<comment type="similarity">
    <text evidence="1 7">Belongs to the thiolase-like superfamily. Thiolase family.</text>
</comment>
<reference evidence="10" key="2">
    <citation type="submission" date="2014-02" db="EMBL/GenBank/DDBJ databases">
        <title>Complete DNA sequence of /Kuraishia capsulata/ illustrates novel genomic features among budding yeasts (/Saccharomycotina/).</title>
        <authorList>
            <person name="Morales L."/>
            <person name="Noel B."/>
            <person name="Porcel B."/>
            <person name="Marcet-Houben M."/>
            <person name="Hullo M-F."/>
            <person name="Sacerdot C."/>
            <person name="Tekaia F."/>
            <person name="Leh-Louis V."/>
            <person name="Despons L."/>
            <person name="Khanna V."/>
            <person name="Aury J-M."/>
            <person name="Barbe V."/>
            <person name="Couloux A."/>
            <person name="Labadie K."/>
            <person name="Pelletier E."/>
            <person name="Souciet J-L."/>
            <person name="Boekhout T."/>
            <person name="Gabaldon T."/>
            <person name="Wincker P."/>
            <person name="Dujon B."/>
        </authorList>
    </citation>
    <scope>NUCLEOTIDE SEQUENCE</scope>
    <source>
        <strain evidence="10">CBS 1993</strain>
    </source>
</reference>
<sequence>MTQEPVYIVSTARTPIGSFQGSLASFGYVDLGAHAVKAALAKVPAIKPTDVEEIFFGNVLQANVGQAPARQVAIKAGLGEDTPATTINKVCASGMKSIILAAQTIMSGTADIVVAGGAESMTNTPYYLPAARSGLRFGDGVVVDGVSRDGLLDAYDGKAMGVAAEKCAADHDISREDQDDYAISSYKKAQAAHAAGKFAAELAPITIKGKRGKPDEVISIDEETNKLDEKRLRTARTVFKPENGTVTAPNASPINDGGAAVVLVSARKLAELNLTPLAKIRGWGDAARAPVDFTIAPTLAVPKALKHAGVSIADVDFFELNEAFSVVGLANAKNLDIPQEKLNVYGGAVALGHPLGCSGARVVVTLLSVLQQEGGKIGCAGICNGGGGASSIVIERV</sequence>
<dbReference type="GeneID" id="34520953"/>
<accession>W6MQN6</accession>
<evidence type="ECO:0000313" key="11">
    <source>
        <dbReference type="Proteomes" id="UP000019384"/>
    </source>
</evidence>
<organism evidence="10 11">
    <name type="scientific">Kuraishia capsulata CBS 1993</name>
    <dbReference type="NCBI Taxonomy" id="1382522"/>
    <lineage>
        <taxon>Eukaryota</taxon>
        <taxon>Fungi</taxon>
        <taxon>Dikarya</taxon>
        <taxon>Ascomycota</taxon>
        <taxon>Saccharomycotina</taxon>
        <taxon>Pichiomycetes</taxon>
        <taxon>Pichiales</taxon>
        <taxon>Pichiaceae</taxon>
        <taxon>Kuraishia</taxon>
    </lineage>
</organism>
<dbReference type="AlphaFoldDB" id="W6MQN6"/>
<dbReference type="GO" id="GO:0003985">
    <property type="term" value="F:acetyl-CoA C-acetyltransferase activity"/>
    <property type="evidence" value="ECO:0007669"/>
    <property type="project" value="UniProtKB-EC"/>
</dbReference>
<dbReference type="PANTHER" id="PTHR18919">
    <property type="entry name" value="ACETYL-COA C-ACYLTRANSFERASE"/>
    <property type="match status" value="1"/>
</dbReference>
<dbReference type="FunFam" id="3.40.47.10:FF:000007">
    <property type="entry name" value="acetyl-CoA acetyltransferase, mitochondrial"/>
    <property type="match status" value="1"/>
</dbReference>
<protein>
    <recommendedName>
        <fullName evidence="2">acetyl-CoA C-acetyltransferase</fullName>
        <ecNumber evidence="2">2.3.1.9</ecNumber>
    </recommendedName>
</protein>
<feature type="domain" description="Thiolase C-terminal" evidence="9">
    <location>
        <begin position="274"/>
        <end position="396"/>
    </location>
</feature>
<keyword evidence="11" id="KW-1185">Reference proteome</keyword>
<name>W6MQN6_9ASCO</name>
<dbReference type="Pfam" id="PF00108">
    <property type="entry name" value="Thiolase_N"/>
    <property type="match status" value="1"/>
</dbReference>
<proteinExistence type="inferred from homology"/>
<dbReference type="STRING" id="1382522.W6MQN6"/>
<dbReference type="PROSITE" id="PS00737">
    <property type="entry name" value="THIOLASE_2"/>
    <property type="match status" value="1"/>
</dbReference>
<dbReference type="HOGENOM" id="CLU_031026_0_1_1"/>
<gene>
    <name evidence="10" type="ORF">KUCA_T00003550001</name>
</gene>